<sequence>MDYIVALLGVGGVGKTTFAYNVLRARARPFRTLKPNIYRVFIEGYPVDIIDTPGRWAQEVAENFVRLWRFKVDLAIYMYDLTDADSLRAISELHSALLDLGARPAERLVLVGNKLDLAEEAGAIVDGASVAEALSAADFAEISALRDSPERLASLLAKWLGVREPKSAEEAAEALILLTALLFRGAGRGAEAALEEAAEIAAERLGARIDWRAVLSPYMSGGVDYRALEARLEALLPALYRYRAVVDEFLAKFAEG</sequence>
<organism evidence="1 2">
    <name type="scientific">Thermoproteus sp. AZ2</name>
    <dbReference type="NCBI Taxonomy" id="1609232"/>
    <lineage>
        <taxon>Archaea</taxon>
        <taxon>Thermoproteota</taxon>
        <taxon>Thermoprotei</taxon>
        <taxon>Thermoproteales</taxon>
        <taxon>Thermoproteaceae</taxon>
        <taxon>Thermoproteus</taxon>
    </lineage>
</organism>
<name>A0ACC6UZ47_9CREN</name>
<gene>
    <name evidence="1" type="ORF">TU35_002340</name>
</gene>
<evidence type="ECO:0000313" key="1">
    <source>
        <dbReference type="EMBL" id="MFB6490079.1"/>
    </source>
</evidence>
<dbReference type="EMBL" id="JZWT02000004">
    <property type="protein sequence ID" value="MFB6490079.1"/>
    <property type="molecule type" value="Genomic_DNA"/>
</dbReference>
<protein>
    <submittedName>
        <fullName evidence="1">Rab family GTPase</fullName>
    </submittedName>
</protein>
<dbReference type="Proteomes" id="UP000033636">
    <property type="component" value="Unassembled WGS sequence"/>
</dbReference>
<comment type="caution">
    <text evidence="1">The sequence shown here is derived from an EMBL/GenBank/DDBJ whole genome shotgun (WGS) entry which is preliminary data.</text>
</comment>
<reference evidence="1" key="1">
    <citation type="submission" date="2024-07" db="EMBL/GenBank/DDBJ databases">
        <title>Metagenome and Metagenome-Assembled Genomes of Archaea from a hot spring from the geothermal field of Los Azufres, Mexico.</title>
        <authorList>
            <person name="Marin-Paredes R."/>
            <person name="Martinez-Romero E."/>
            <person name="Servin-Garciduenas L.E."/>
        </authorList>
    </citation>
    <scope>NUCLEOTIDE SEQUENCE</scope>
</reference>
<accession>A0ACC6UZ47</accession>
<proteinExistence type="predicted"/>
<evidence type="ECO:0000313" key="2">
    <source>
        <dbReference type="Proteomes" id="UP000033636"/>
    </source>
</evidence>